<dbReference type="AlphaFoldDB" id="A0A5N3UMJ4"/>
<keyword evidence="3" id="KW-1185">Reference proteome</keyword>
<name>A0A5N3UMJ4_MUNMU</name>
<feature type="compositionally biased region" description="Polar residues" evidence="1">
    <location>
        <begin position="34"/>
        <end position="44"/>
    </location>
</feature>
<reference evidence="2 3" key="1">
    <citation type="submission" date="2019-06" db="EMBL/GenBank/DDBJ databases">
        <title>Discovery of a novel chromosome fission-fusion reversal in muntjac.</title>
        <authorList>
            <person name="Mudd A.B."/>
            <person name="Bredeson J.V."/>
            <person name="Baum R."/>
            <person name="Hockemeyer D."/>
            <person name="Rokhsar D.S."/>
        </authorList>
    </citation>
    <scope>NUCLEOTIDE SEQUENCE [LARGE SCALE GENOMIC DNA]</scope>
    <source>
        <strain evidence="2">UTSW_UCB_Mm</strain>
        <tissue evidence="2">Fibroblast cell line</tissue>
    </source>
</reference>
<sequence>PAAWKSTPPRQRTQLCISVPAASPQCSTSALLRTQTHRGPSPGNQWCRRRVGTTNGNPP</sequence>
<evidence type="ECO:0000313" key="3">
    <source>
        <dbReference type="Proteomes" id="UP000326458"/>
    </source>
</evidence>
<evidence type="ECO:0000313" key="2">
    <source>
        <dbReference type="EMBL" id="KAB0337892.1"/>
    </source>
</evidence>
<accession>A0A5N3UMJ4</accession>
<dbReference type="Proteomes" id="UP000326458">
    <property type="component" value="Unassembled WGS sequence"/>
</dbReference>
<evidence type="ECO:0000256" key="1">
    <source>
        <dbReference type="SAM" id="MobiDB-lite"/>
    </source>
</evidence>
<proteinExistence type="predicted"/>
<organism evidence="2 3">
    <name type="scientific">Muntiacus muntjak</name>
    <name type="common">Barking deer</name>
    <name type="synonym">Indian muntjac</name>
    <dbReference type="NCBI Taxonomy" id="9888"/>
    <lineage>
        <taxon>Eukaryota</taxon>
        <taxon>Metazoa</taxon>
        <taxon>Chordata</taxon>
        <taxon>Craniata</taxon>
        <taxon>Vertebrata</taxon>
        <taxon>Euteleostomi</taxon>
        <taxon>Mammalia</taxon>
        <taxon>Eutheria</taxon>
        <taxon>Laurasiatheria</taxon>
        <taxon>Artiodactyla</taxon>
        <taxon>Ruminantia</taxon>
        <taxon>Pecora</taxon>
        <taxon>Cervidae</taxon>
        <taxon>Muntiacinae</taxon>
        <taxon>Muntiacus</taxon>
    </lineage>
</organism>
<feature type="region of interest" description="Disordered" evidence="1">
    <location>
        <begin position="34"/>
        <end position="59"/>
    </location>
</feature>
<feature type="non-terminal residue" evidence="2">
    <location>
        <position position="1"/>
    </location>
</feature>
<comment type="caution">
    <text evidence="2">The sequence shown here is derived from an EMBL/GenBank/DDBJ whole genome shotgun (WGS) entry which is preliminary data.</text>
</comment>
<dbReference type="EMBL" id="VCEA01006622">
    <property type="protein sequence ID" value="KAB0337892.1"/>
    <property type="molecule type" value="Genomic_DNA"/>
</dbReference>
<protein>
    <submittedName>
        <fullName evidence="2">Uncharacterized protein</fullName>
    </submittedName>
</protein>
<gene>
    <name evidence="2" type="ORF">FD754_024933</name>
</gene>